<dbReference type="Proteomes" id="UP001589575">
    <property type="component" value="Unassembled WGS sequence"/>
</dbReference>
<comment type="caution">
    <text evidence="2">The sequence shown here is derived from an EMBL/GenBank/DDBJ whole genome shotgun (WGS) entry which is preliminary data.</text>
</comment>
<organism evidence="2 3">
    <name type="scientific">Citricoccus parietis</name>
    <dbReference type="NCBI Taxonomy" id="592307"/>
    <lineage>
        <taxon>Bacteria</taxon>
        <taxon>Bacillati</taxon>
        <taxon>Actinomycetota</taxon>
        <taxon>Actinomycetes</taxon>
        <taxon>Micrococcales</taxon>
        <taxon>Micrococcaceae</taxon>
        <taxon>Citricoccus</taxon>
    </lineage>
</organism>
<keyword evidence="3" id="KW-1185">Reference proteome</keyword>
<evidence type="ECO:0000256" key="1">
    <source>
        <dbReference type="SAM" id="MobiDB-lite"/>
    </source>
</evidence>
<sequence length="205" mass="22212">MAVTMDLGYGAAGLAVAAMTLGMAWARRGAAGWWTGSDCAGPWFPPVCHAGGGVDRRALPAVPLVIVRCLPRRTVRPCPSSPWCVSPSACSPTVRGARLRSRWTRSSPRPSSWSAPRWVPWSPPAGRVPGGWRSSAVRRGRRTLPDVVQPAHALLPARDLPGPARAPSENTPPRRTCGGRWTDPCRGLRRTWTSRPPNWPPAHCR</sequence>
<protein>
    <submittedName>
        <fullName evidence="2">Uncharacterized protein</fullName>
    </submittedName>
</protein>
<proteinExistence type="predicted"/>
<name>A0ABV5G8B4_9MICC</name>
<feature type="region of interest" description="Disordered" evidence="1">
    <location>
        <begin position="143"/>
        <end position="205"/>
    </location>
</feature>
<evidence type="ECO:0000313" key="2">
    <source>
        <dbReference type="EMBL" id="MFB9075129.1"/>
    </source>
</evidence>
<evidence type="ECO:0000313" key="3">
    <source>
        <dbReference type="Proteomes" id="UP001589575"/>
    </source>
</evidence>
<dbReference type="EMBL" id="JBHMFI010000014">
    <property type="protein sequence ID" value="MFB9075129.1"/>
    <property type="molecule type" value="Genomic_DNA"/>
</dbReference>
<gene>
    <name evidence="2" type="ORF">ACFFX0_29710</name>
</gene>
<reference evidence="2 3" key="1">
    <citation type="submission" date="2024-09" db="EMBL/GenBank/DDBJ databases">
        <authorList>
            <person name="Sun Q."/>
            <person name="Mori K."/>
        </authorList>
    </citation>
    <scope>NUCLEOTIDE SEQUENCE [LARGE SCALE GENOMIC DNA]</scope>
    <source>
        <strain evidence="2 3">CCM 7609</strain>
    </source>
</reference>
<accession>A0ABV5G8B4</accession>